<comment type="caution">
    <text evidence="3">The sequence shown here is derived from an EMBL/GenBank/DDBJ whole genome shotgun (WGS) entry which is preliminary data.</text>
</comment>
<name>A0A1R0FAG0_9HYPH</name>
<keyword evidence="4" id="KW-1185">Reference proteome</keyword>
<dbReference type="SUPFAM" id="SSF56731">
    <property type="entry name" value="DNA primase core"/>
    <property type="match status" value="1"/>
</dbReference>
<dbReference type="CDD" id="cd01029">
    <property type="entry name" value="TOPRIM_primases"/>
    <property type="match status" value="1"/>
</dbReference>
<proteinExistence type="predicted"/>
<protein>
    <submittedName>
        <fullName evidence="3">Toprim domain-containing protein</fullName>
    </submittedName>
</protein>
<dbReference type="Pfam" id="PF23639">
    <property type="entry name" value="DUF7146"/>
    <property type="match status" value="1"/>
</dbReference>
<evidence type="ECO:0000259" key="2">
    <source>
        <dbReference type="Pfam" id="PF23639"/>
    </source>
</evidence>
<feature type="domain" description="Toprim" evidence="1">
    <location>
        <begin position="215"/>
        <end position="303"/>
    </location>
</feature>
<sequence>MSFNKNRAREITTALHGQWFGNYGLARCPVHNDNRPSLSLSDGKDGRLLACCHAGCSFDDIIHELRCIGLIDGAGLHYDRNVIEPEGLKGHSISKQAMKTLGLEDETSARKTEAARKLWNEALPIDGTLAARYLHGRGIDCALPDSLRFHCNCRHPSGSYYPAMIARVDGCDAFAVHRTYLSPDGRKANVVPAKAMLGRVAGGAVRLAKWRGNRLVICEGIETGLSLACGLLLEPANIWAALSTSGMKALKLPKQIGQLTVAFDGDRAGQIAGTALARNAKAHGWTVKVSQPPDGYDFNDLLVDYRKGGAA</sequence>
<dbReference type="InterPro" id="IPR034154">
    <property type="entry name" value="TOPRIM_DnaG/twinkle"/>
</dbReference>
<evidence type="ECO:0000313" key="3">
    <source>
        <dbReference type="EMBL" id="OLY43908.1"/>
    </source>
</evidence>
<dbReference type="AlphaFoldDB" id="A0A1R0FAG0"/>
<dbReference type="EMBL" id="LXYT01000001">
    <property type="protein sequence ID" value="OLY43908.1"/>
    <property type="molecule type" value="Genomic_DNA"/>
</dbReference>
<dbReference type="OrthoDB" id="34187at2"/>
<dbReference type="InterPro" id="IPR055570">
    <property type="entry name" value="DUF7146"/>
</dbReference>
<dbReference type="Pfam" id="PF13362">
    <property type="entry name" value="Toprim_3"/>
    <property type="match status" value="1"/>
</dbReference>
<dbReference type="Gene3D" id="3.40.1360.10">
    <property type="match status" value="1"/>
</dbReference>
<organism evidence="3 4">
    <name type="scientific">Bartonella apis</name>
    <dbReference type="NCBI Taxonomy" id="1686310"/>
    <lineage>
        <taxon>Bacteria</taxon>
        <taxon>Pseudomonadati</taxon>
        <taxon>Pseudomonadota</taxon>
        <taxon>Alphaproteobacteria</taxon>
        <taxon>Hyphomicrobiales</taxon>
        <taxon>Bartonellaceae</taxon>
        <taxon>Bartonella</taxon>
    </lineage>
</organism>
<dbReference type="Proteomes" id="UP000187344">
    <property type="component" value="Unassembled WGS sequence"/>
</dbReference>
<feature type="domain" description="DUF7146" evidence="2">
    <location>
        <begin position="110"/>
        <end position="207"/>
    </location>
</feature>
<evidence type="ECO:0000259" key="1">
    <source>
        <dbReference type="Pfam" id="PF13362"/>
    </source>
</evidence>
<dbReference type="RefSeq" id="WP_075869073.1">
    <property type="nucleotide sequence ID" value="NZ_LXYT01000001.1"/>
</dbReference>
<gene>
    <name evidence="3" type="ORF">PEB0149_013500</name>
</gene>
<evidence type="ECO:0000313" key="4">
    <source>
        <dbReference type="Proteomes" id="UP000187344"/>
    </source>
</evidence>
<accession>A0A1R0FAG0</accession>
<reference evidence="3 4" key="1">
    <citation type="submission" date="2016-12" db="EMBL/GenBank/DDBJ databases">
        <title>Comparative genomics of Bartonella apis.</title>
        <authorList>
            <person name="Engel P."/>
        </authorList>
    </citation>
    <scope>NUCLEOTIDE SEQUENCE [LARGE SCALE GENOMIC DNA]</scope>
    <source>
        <strain evidence="3 4">PEB0149</strain>
    </source>
</reference>
<dbReference type="InterPro" id="IPR006171">
    <property type="entry name" value="TOPRIM_dom"/>
</dbReference>